<evidence type="ECO:0000313" key="2">
    <source>
        <dbReference type="EMBL" id="GFS16737.1"/>
    </source>
</evidence>
<dbReference type="SUPFAM" id="SSF53098">
    <property type="entry name" value="Ribonuclease H-like"/>
    <property type="match status" value="1"/>
</dbReference>
<dbReference type="EMBL" id="BMAT01013622">
    <property type="protein sequence ID" value="GFS16737.1"/>
    <property type="molecule type" value="Genomic_DNA"/>
</dbReference>
<evidence type="ECO:0000259" key="1">
    <source>
        <dbReference type="PROSITE" id="PS50879"/>
    </source>
</evidence>
<dbReference type="GO" id="GO:0004523">
    <property type="term" value="F:RNA-DNA hybrid ribonuclease activity"/>
    <property type="evidence" value="ECO:0007669"/>
    <property type="project" value="InterPro"/>
</dbReference>
<sequence length="104" mass="11555">MITAQKTLGTYPEQWIHVYTDGSAFKGAINEGYGVRIQYPDKTKEELIESCGSNCSSYEAEAFVIEAAVFQLTSVFSLYPEKTENIVIFSDSNSVLEALQNKSL</sequence>
<reference evidence="2 3" key="1">
    <citation type="journal article" date="2021" name="Elife">
        <title>Chloroplast acquisition without the gene transfer in kleptoplastic sea slugs, Plakobranchus ocellatus.</title>
        <authorList>
            <person name="Maeda T."/>
            <person name="Takahashi S."/>
            <person name="Yoshida T."/>
            <person name="Shimamura S."/>
            <person name="Takaki Y."/>
            <person name="Nagai Y."/>
            <person name="Toyoda A."/>
            <person name="Suzuki Y."/>
            <person name="Arimoto A."/>
            <person name="Ishii H."/>
            <person name="Satoh N."/>
            <person name="Nishiyama T."/>
            <person name="Hasebe M."/>
            <person name="Maruyama T."/>
            <person name="Minagawa J."/>
            <person name="Obokata J."/>
            <person name="Shigenobu S."/>
        </authorList>
    </citation>
    <scope>NUCLEOTIDE SEQUENCE [LARGE SCALE GENOMIC DNA]</scope>
</reference>
<dbReference type="InterPro" id="IPR012337">
    <property type="entry name" value="RNaseH-like_sf"/>
</dbReference>
<dbReference type="PROSITE" id="PS50879">
    <property type="entry name" value="RNASE_H_1"/>
    <property type="match status" value="1"/>
</dbReference>
<feature type="domain" description="RNase H type-1" evidence="1">
    <location>
        <begin position="12"/>
        <end position="104"/>
    </location>
</feature>
<gene>
    <name evidence="2" type="ORF">ElyMa_006804400</name>
</gene>
<dbReference type="GO" id="GO:0003676">
    <property type="term" value="F:nucleic acid binding"/>
    <property type="evidence" value="ECO:0007669"/>
    <property type="project" value="InterPro"/>
</dbReference>
<accession>A0AAV4J6Z6</accession>
<dbReference type="Proteomes" id="UP000762676">
    <property type="component" value="Unassembled WGS sequence"/>
</dbReference>
<dbReference type="AlphaFoldDB" id="A0AAV4J6Z6"/>
<dbReference type="Gene3D" id="3.30.420.10">
    <property type="entry name" value="Ribonuclease H-like superfamily/Ribonuclease H"/>
    <property type="match status" value="1"/>
</dbReference>
<comment type="caution">
    <text evidence="2">The sequence shown here is derived from an EMBL/GenBank/DDBJ whole genome shotgun (WGS) entry which is preliminary data.</text>
</comment>
<keyword evidence="3" id="KW-1185">Reference proteome</keyword>
<name>A0AAV4J6Z6_9GAST</name>
<dbReference type="InterPro" id="IPR036397">
    <property type="entry name" value="RNaseH_sf"/>
</dbReference>
<organism evidence="2 3">
    <name type="scientific">Elysia marginata</name>
    <dbReference type="NCBI Taxonomy" id="1093978"/>
    <lineage>
        <taxon>Eukaryota</taxon>
        <taxon>Metazoa</taxon>
        <taxon>Spiralia</taxon>
        <taxon>Lophotrochozoa</taxon>
        <taxon>Mollusca</taxon>
        <taxon>Gastropoda</taxon>
        <taxon>Heterobranchia</taxon>
        <taxon>Euthyneura</taxon>
        <taxon>Panpulmonata</taxon>
        <taxon>Sacoglossa</taxon>
        <taxon>Placobranchoidea</taxon>
        <taxon>Plakobranchidae</taxon>
        <taxon>Elysia</taxon>
    </lineage>
</organism>
<proteinExistence type="predicted"/>
<evidence type="ECO:0000313" key="3">
    <source>
        <dbReference type="Proteomes" id="UP000762676"/>
    </source>
</evidence>
<protein>
    <recommendedName>
        <fullName evidence="1">RNase H type-1 domain-containing protein</fullName>
    </recommendedName>
</protein>
<dbReference type="InterPro" id="IPR002156">
    <property type="entry name" value="RNaseH_domain"/>
</dbReference>